<proteinExistence type="predicted"/>
<evidence type="ECO:0000259" key="2">
    <source>
        <dbReference type="Pfam" id="PF25231"/>
    </source>
</evidence>
<feature type="transmembrane region" description="Helical" evidence="1">
    <location>
        <begin position="73"/>
        <end position="99"/>
    </location>
</feature>
<sequence>MSLDIGAALRTGFDDLTSESGVLVVAVLVVLNLVSLVANESFAREMMQFVFENGGYTPEQQQMMASFTGNYPLAIDVGLGVAVALALLLVLVGEFVRFWAIRTFAGPSETAVESPAERVSHVLVLGGGIAVLLFVFGSVAPLAGQLVGPLVGSVGSLVGSVGSLVLLTVFVYLRQEIALNDGGYGTTVKNSFARFMDDPASIIVLLVVLGLFGLVAAIPTVLTFLGIAPGVAGISGRVVLNVVATVIRAVFQTLGIAAVTAAYLQVRSSADPSGL</sequence>
<feature type="transmembrane region" description="Helical" evidence="1">
    <location>
        <begin position="239"/>
        <end position="264"/>
    </location>
</feature>
<dbReference type="EMBL" id="BMOU01000002">
    <property type="protein sequence ID" value="GGN93446.1"/>
    <property type="molecule type" value="Genomic_DNA"/>
</dbReference>
<dbReference type="AlphaFoldDB" id="A0A830GLD1"/>
<feature type="transmembrane region" description="Helical" evidence="1">
    <location>
        <begin position="119"/>
        <end position="143"/>
    </location>
</feature>
<evidence type="ECO:0000313" key="4">
    <source>
        <dbReference type="Proteomes" id="UP000605784"/>
    </source>
</evidence>
<feature type="domain" description="DUF7847" evidence="2">
    <location>
        <begin position="3"/>
        <end position="265"/>
    </location>
</feature>
<organism evidence="3 4">
    <name type="scientific">Haloarcula pellucida</name>
    <dbReference type="NCBI Taxonomy" id="1427151"/>
    <lineage>
        <taxon>Archaea</taxon>
        <taxon>Methanobacteriati</taxon>
        <taxon>Methanobacteriota</taxon>
        <taxon>Stenosarchaea group</taxon>
        <taxon>Halobacteria</taxon>
        <taxon>Halobacteriales</taxon>
        <taxon>Haloarculaceae</taxon>
        <taxon>Haloarcula</taxon>
    </lineage>
</organism>
<reference evidence="3" key="2">
    <citation type="submission" date="2020-09" db="EMBL/GenBank/DDBJ databases">
        <authorList>
            <person name="Sun Q."/>
            <person name="Ohkuma M."/>
        </authorList>
    </citation>
    <scope>NUCLEOTIDE SEQUENCE</scope>
    <source>
        <strain evidence="3">JCM 17820</strain>
    </source>
</reference>
<dbReference type="Pfam" id="PF25231">
    <property type="entry name" value="DUF7847"/>
    <property type="match status" value="1"/>
</dbReference>
<name>A0A830GLD1_9EURY</name>
<keyword evidence="1" id="KW-0472">Membrane</keyword>
<feature type="transmembrane region" description="Helical" evidence="1">
    <location>
        <begin position="202"/>
        <end position="227"/>
    </location>
</feature>
<keyword evidence="1" id="KW-0812">Transmembrane</keyword>
<reference evidence="3" key="1">
    <citation type="journal article" date="2014" name="Int. J. Syst. Evol. Microbiol.">
        <title>Complete genome sequence of Corynebacterium casei LMG S-19264T (=DSM 44701T), isolated from a smear-ripened cheese.</title>
        <authorList>
            <consortium name="US DOE Joint Genome Institute (JGI-PGF)"/>
            <person name="Walter F."/>
            <person name="Albersmeier A."/>
            <person name="Kalinowski J."/>
            <person name="Ruckert C."/>
        </authorList>
    </citation>
    <scope>NUCLEOTIDE SEQUENCE</scope>
    <source>
        <strain evidence="3">JCM 17820</strain>
    </source>
</reference>
<feature type="transmembrane region" description="Helical" evidence="1">
    <location>
        <begin position="20"/>
        <end position="38"/>
    </location>
</feature>
<dbReference type="RefSeq" id="WP_188996761.1">
    <property type="nucleotide sequence ID" value="NZ_BMOU01000002.1"/>
</dbReference>
<comment type="caution">
    <text evidence="3">The sequence shown here is derived from an EMBL/GenBank/DDBJ whole genome shotgun (WGS) entry which is preliminary data.</text>
</comment>
<gene>
    <name evidence="3" type="ORF">GCM10009030_18890</name>
</gene>
<keyword evidence="1" id="KW-1133">Transmembrane helix</keyword>
<feature type="transmembrane region" description="Helical" evidence="1">
    <location>
        <begin position="150"/>
        <end position="173"/>
    </location>
</feature>
<evidence type="ECO:0000256" key="1">
    <source>
        <dbReference type="SAM" id="Phobius"/>
    </source>
</evidence>
<accession>A0A830GLD1</accession>
<protein>
    <recommendedName>
        <fullName evidence="2">DUF7847 domain-containing protein</fullName>
    </recommendedName>
</protein>
<keyword evidence="4" id="KW-1185">Reference proteome</keyword>
<evidence type="ECO:0000313" key="3">
    <source>
        <dbReference type="EMBL" id="GGN93446.1"/>
    </source>
</evidence>
<dbReference type="InterPro" id="IPR057169">
    <property type="entry name" value="DUF7847"/>
</dbReference>
<dbReference type="Proteomes" id="UP000605784">
    <property type="component" value="Unassembled WGS sequence"/>
</dbReference>